<dbReference type="SUPFAM" id="SSF54593">
    <property type="entry name" value="Glyoxalase/Bleomycin resistance protein/Dihydroxybiphenyl dioxygenase"/>
    <property type="match status" value="1"/>
</dbReference>
<feature type="domain" description="VOC" evidence="1">
    <location>
        <begin position="5"/>
        <end position="140"/>
    </location>
</feature>
<reference evidence="2 3" key="1">
    <citation type="submission" date="2019-10" db="EMBL/GenBank/DDBJ databases">
        <title>Nocardia macrotermitis sp. nov. and Nocardia aurantia sp. nov., isolated from the gut of fungus growing-termite Macrotermes natalensis.</title>
        <authorList>
            <person name="Benndorf R."/>
            <person name="Schwitalla J."/>
            <person name="Martin K."/>
            <person name="De Beer W."/>
            <person name="Kaster A.-K."/>
            <person name="Vollmers J."/>
            <person name="Poulsen M."/>
            <person name="Beemelmanns C."/>
        </authorList>
    </citation>
    <scope>NUCLEOTIDE SEQUENCE [LARGE SCALE GENOMIC DNA]</scope>
    <source>
        <strain evidence="2 3">RB56</strain>
    </source>
</reference>
<dbReference type="OrthoDB" id="5185674at2"/>
<comment type="caution">
    <text evidence="2">The sequence shown here is derived from an EMBL/GenBank/DDBJ whole genome shotgun (WGS) entry which is preliminary data.</text>
</comment>
<accession>A0A7K0DPN6</accession>
<dbReference type="Gene3D" id="3.10.180.10">
    <property type="entry name" value="2,3-Dihydroxybiphenyl 1,2-Dioxygenase, domain 1"/>
    <property type="match status" value="1"/>
</dbReference>
<proteinExistence type="predicted"/>
<evidence type="ECO:0000313" key="2">
    <source>
        <dbReference type="EMBL" id="MQY27726.1"/>
    </source>
</evidence>
<dbReference type="PROSITE" id="PS51819">
    <property type="entry name" value="VOC"/>
    <property type="match status" value="1"/>
</dbReference>
<sequence length="154" mass="16598">MRAEDQFHLGIVTTDFDATVDALTATLGYQWGVRMTNPVAVELPSGATEVVLTCQFSIQEPRLEIVSAVAGTMWEPVPGGGIHHLGYWADDVAADVAVLTANGWHVEATRPMPGADPASGELFFAFLTGERGFRIELVDRRAESGLRQCWAAPA</sequence>
<dbReference type="Proteomes" id="UP000431401">
    <property type="component" value="Unassembled WGS sequence"/>
</dbReference>
<organism evidence="2 3">
    <name type="scientific">Nocardia aurantia</name>
    <dbReference type="NCBI Taxonomy" id="2585199"/>
    <lineage>
        <taxon>Bacteria</taxon>
        <taxon>Bacillati</taxon>
        <taxon>Actinomycetota</taxon>
        <taxon>Actinomycetes</taxon>
        <taxon>Mycobacteriales</taxon>
        <taxon>Nocardiaceae</taxon>
        <taxon>Nocardia</taxon>
    </lineage>
</organism>
<dbReference type="Pfam" id="PF13669">
    <property type="entry name" value="Glyoxalase_4"/>
    <property type="match status" value="1"/>
</dbReference>
<dbReference type="InterPro" id="IPR037523">
    <property type="entry name" value="VOC_core"/>
</dbReference>
<name>A0A7K0DPN6_9NOCA</name>
<keyword evidence="3" id="KW-1185">Reference proteome</keyword>
<protein>
    <recommendedName>
        <fullName evidence="1">VOC domain-containing protein</fullName>
    </recommendedName>
</protein>
<dbReference type="AlphaFoldDB" id="A0A7K0DPN6"/>
<dbReference type="RefSeq" id="WP_153342972.1">
    <property type="nucleotide sequence ID" value="NZ_WEGI01000006.1"/>
</dbReference>
<evidence type="ECO:0000259" key="1">
    <source>
        <dbReference type="PROSITE" id="PS51819"/>
    </source>
</evidence>
<dbReference type="InterPro" id="IPR029068">
    <property type="entry name" value="Glyas_Bleomycin-R_OHBP_Dase"/>
</dbReference>
<dbReference type="EMBL" id="WEGI01000006">
    <property type="protein sequence ID" value="MQY27726.1"/>
    <property type="molecule type" value="Genomic_DNA"/>
</dbReference>
<evidence type="ECO:0000313" key="3">
    <source>
        <dbReference type="Proteomes" id="UP000431401"/>
    </source>
</evidence>
<gene>
    <name evidence="2" type="ORF">NRB56_33090</name>
</gene>